<dbReference type="PIRSF" id="PIRSF018266">
    <property type="entry name" value="FecR"/>
    <property type="match status" value="1"/>
</dbReference>
<dbReference type="Proteomes" id="UP000199045">
    <property type="component" value="Unassembled WGS sequence"/>
</dbReference>
<sequence>MKKRNLKTEALIIAEITGSITSEERVELQELMRTSSEVRALSEQMHKTLDPQISEILQIRTTSAEKIIEMGNAQLHKRGRIRRMVTISLAAACLMGTLFTVFYYSGQKSKPESLFAKSQSVWLDLNRKVIALNGQGGEIDASGSFTYNGTETLPLAEVVGGKDSVKLIVPWGREYKIKLSDGTLVHMNSGSVLSWPVGFGKGKREVSLRGEAFLKVAKNEQAFIVHLQNEVVEVLGTSFNIKSYNEKELQVSLFAGNVHVKGKGGSVDLEPGQEAVYKGERLQVQPSDMKKVEEWRERVIDLPDARIADVEKAVIRYYGEKVEFDPAIGERRARVSIDRDMPVEVFLKQYALVNNLRYSKEDGIYRLSLPEDK</sequence>
<evidence type="ECO:0000313" key="3">
    <source>
        <dbReference type="EMBL" id="SDF53688.1"/>
    </source>
</evidence>
<name>A0A1G7LVV4_CHIFI</name>
<dbReference type="Pfam" id="PF04773">
    <property type="entry name" value="FecR"/>
    <property type="match status" value="1"/>
</dbReference>
<gene>
    <name evidence="3" type="ORF">SAMN04488121_102208</name>
</gene>
<keyword evidence="1" id="KW-0812">Transmembrane</keyword>
<dbReference type="RefSeq" id="WP_089830388.1">
    <property type="nucleotide sequence ID" value="NZ_FNBN01000002.1"/>
</dbReference>
<dbReference type="GO" id="GO:0016989">
    <property type="term" value="F:sigma factor antagonist activity"/>
    <property type="evidence" value="ECO:0007669"/>
    <property type="project" value="TreeGrafter"/>
</dbReference>
<proteinExistence type="predicted"/>
<dbReference type="InterPro" id="IPR006860">
    <property type="entry name" value="FecR"/>
</dbReference>
<accession>A0A1G7LVV4</accession>
<dbReference type="PANTHER" id="PTHR30273">
    <property type="entry name" value="PERIPLASMIC SIGNAL SENSOR AND SIGMA FACTOR ACTIVATOR FECR-RELATED"/>
    <property type="match status" value="1"/>
</dbReference>
<dbReference type="EMBL" id="FNBN01000002">
    <property type="protein sequence ID" value="SDF53688.1"/>
    <property type="molecule type" value="Genomic_DNA"/>
</dbReference>
<evidence type="ECO:0000256" key="1">
    <source>
        <dbReference type="SAM" id="Phobius"/>
    </source>
</evidence>
<keyword evidence="1" id="KW-1133">Transmembrane helix</keyword>
<dbReference type="PANTHER" id="PTHR30273:SF2">
    <property type="entry name" value="PROTEIN FECR"/>
    <property type="match status" value="1"/>
</dbReference>
<organism evidence="3 4">
    <name type="scientific">Chitinophaga filiformis</name>
    <name type="common">Myxococcus filiformis</name>
    <name type="synonym">Flexibacter filiformis</name>
    <dbReference type="NCBI Taxonomy" id="104663"/>
    <lineage>
        <taxon>Bacteria</taxon>
        <taxon>Pseudomonadati</taxon>
        <taxon>Bacteroidota</taxon>
        <taxon>Chitinophagia</taxon>
        <taxon>Chitinophagales</taxon>
        <taxon>Chitinophagaceae</taxon>
        <taxon>Chitinophaga</taxon>
    </lineage>
</organism>
<evidence type="ECO:0000313" key="4">
    <source>
        <dbReference type="Proteomes" id="UP000199045"/>
    </source>
</evidence>
<dbReference type="Gene3D" id="2.60.120.1440">
    <property type="match status" value="1"/>
</dbReference>
<protein>
    <recommendedName>
        <fullName evidence="2">FecR protein domain-containing protein</fullName>
    </recommendedName>
</protein>
<dbReference type="OrthoDB" id="629083at2"/>
<dbReference type="InterPro" id="IPR012373">
    <property type="entry name" value="Ferrdict_sens_TM"/>
</dbReference>
<feature type="domain" description="FecR protein" evidence="2">
    <location>
        <begin position="174"/>
        <end position="258"/>
    </location>
</feature>
<dbReference type="AlphaFoldDB" id="A0A1G7LVV4"/>
<feature type="transmembrane region" description="Helical" evidence="1">
    <location>
        <begin position="84"/>
        <end position="104"/>
    </location>
</feature>
<dbReference type="STRING" id="104663.SAMN04488121_102208"/>
<reference evidence="3 4" key="1">
    <citation type="submission" date="2016-10" db="EMBL/GenBank/DDBJ databases">
        <authorList>
            <person name="de Groot N.N."/>
        </authorList>
    </citation>
    <scope>NUCLEOTIDE SEQUENCE [LARGE SCALE GENOMIC DNA]</scope>
    <source>
        <strain evidence="3 4">DSM 527</strain>
    </source>
</reference>
<keyword evidence="1" id="KW-0472">Membrane</keyword>
<evidence type="ECO:0000259" key="2">
    <source>
        <dbReference type="Pfam" id="PF04773"/>
    </source>
</evidence>